<organism evidence="2 3">
    <name type="scientific">Moniliophthora roreri (strain MCA 2997)</name>
    <name type="common">Cocoa frosty pod rot fungus</name>
    <name type="synonym">Crinipellis roreri</name>
    <dbReference type="NCBI Taxonomy" id="1381753"/>
    <lineage>
        <taxon>Eukaryota</taxon>
        <taxon>Fungi</taxon>
        <taxon>Dikarya</taxon>
        <taxon>Basidiomycota</taxon>
        <taxon>Agaricomycotina</taxon>
        <taxon>Agaricomycetes</taxon>
        <taxon>Agaricomycetidae</taxon>
        <taxon>Agaricales</taxon>
        <taxon>Marasmiineae</taxon>
        <taxon>Marasmiaceae</taxon>
        <taxon>Moniliophthora</taxon>
    </lineage>
</organism>
<name>V2XDF2_MONRO</name>
<accession>V2XDF2</accession>
<evidence type="ECO:0000313" key="2">
    <source>
        <dbReference type="EMBL" id="ESK90540.1"/>
    </source>
</evidence>
<comment type="caution">
    <text evidence="2">The sequence shown here is derived from an EMBL/GenBank/DDBJ whole genome shotgun (WGS) entry which is preliminary data.</text>
</comment>
<evidence type="ECO:0000256" key="1">
    <source>
        <dbReference type="SAM" id="MobiDB-lite"/>
    </source>
</evidence>
<dbReference type="AlphaFoldDB" id="V2XDF2"/>
<feature type="region of interest" description="Disordered" evidence="1">
    <location>
        <begin position="82"/>
        <end position="114"/>
    </location>
</feature>
<keyword evidence="3" id="KW-1185">Reference proteome</keyword>
<gene>
    <name evidence="2" type="ORF">Moror_4301</name>
</gene>
<dbReference type="HOGENOM" id="CLU_2121691_0_0_1"/>
<dbReference type="Proteomes" id="UP000017559">
    <property type="component" value="Unassembled WGS sequence"/>
</dbReference>
<dbReference type="EMBL" id="AWSO01000436">
    <property type="protein sequence ID" value="ESK90540.1"/>
    <property type="molecule type" value="Genomic_DNA"/>
</dbReference>
<feature type="compositionally biased region" description="Polar residues" evidence="1">
    <location>
        <begin position="97"/>
        <end position="114"/>
    </location>
</feature>
<dbReference type="KEGG" id="mrr:Moror_4301"/>
<protein>
    <submittedName>
        <fullName evidence="2">Uncharacterized protein</fullName>
    </submittedName>
</protein>
<feature type="compositionally biased region" description="Acidic residues" evidence="1">
    <location>
        <begin position="1"/>
        <end position="11"/>
    </location>
</feature>
<evidence type="ECO:0000313" key="3">
    <source>
        <dbReference type="Proteomes" id="UP000017559"/>
    </source>
</evidence>
<proteinExistence type="predicted"/>
<feature type="region of interest" description="Disordered" evidence="1">
    <location>
        <begin position="1"/>
        <end position="43"/>
    </location>
</feature>
<sequence>MFNDELNEEEGGKEGGGVGDDGGELSNMQEGNESDPYAEDKFPENMEYYEALFAKEESDEESLFHLWKQLYRIREGKILEAISTSDDSGNEERHATVSHQNETLEQKQPWTALA</sequence>
<reference evidence="2 3" key="1">
    <citation type="journal article" date="2014" name="BMC Genomics">
        <title>Genome and secretome analysis of the hemibiotrophic fungal pathogen, Moniliophthora roreri, which causes frosty pod rot disease of cacao: mechanisms of the biotrophic and necrotrophic phases.</title>
        <authorList>
            <person name="Meinhardt L.W."/>
            <person name="Costa G.G.L."/>
            <person name="Thomazella D.P.T."/>
            <person name="Teixeira P.J.P.L."/>
            <person name="Carazzolle M.F."/>
            <person name="Schuster S.C."/>
            <person name="Carlson J.E."/>
            <person name="Guiltinan M.J."/>
            <person name="Mieczkowski P."/>
            <person name="Farmer A."/>
            <person name="Ramaraj T."/>
            <person name="Crozier J."/>
            <person name="Davis R.E."/>
            <person name="Shao J."/>
            <person name="Melnick R.L."/>
            <person name="Pereira G.A.G."/>
            <person name="Bailey B.A."/>
        </authorList>
    </citation>
    <scope>NUCLEOTIDE SEQUENCE [LARGE SCALE GENOMIC DNA]</scope>
    <source>
        <strain evidence="2 3">MCA 2997</strain>
    </source>
</reference>